<reference evidence="1 2" key="1">
    <citation type="journal article" date="2014" name="Curr. Biol.">
        <title>The genome of the clonal raider ant Cerapachys biroi.</title>
        <authorList>
            <person name="Oxley P.R."/>
            <person name="Ji L."/>
            <person name="Fetter-Pruneda I."/>
            <person name="McKenzie S.K."/>
            <person name="Li C."/>
            <person name="Hu H."/>
            <person name="Zhang G."/>
            <person name="Kronauer D.J."/>
        </authorList>
    </citation>
    <scope>NUCLEOTIDE SEQUENCE [LARGE SCALE GENOMIC DNA]</scope>
</reference>
<accession>A0A026WWI5</accession>
<keyword evidence="2" id="KW-1185">Reference proteome</keyword>
<dbReference type="Proteomes" id="UP000053097">
    <property type="component" value="Unassembled WGS sequence"/>
</dbReference>
<evidence type="ECO:0000313" key="1">
    <source>
        <dbReference type="EMBL" id="EZA60173.1"/>
    </source>
</evidence>
<evidence type="ECO:0000313" key="2">
    <source>
        <dbReference type="Proteomes" id="UP000053097"/>
    </source>
</evidence>
<dbReference type="EMBL" id="KK107079">
    <property type="protein sequence ID" value="EZA60173.1"/>
    <property type="molecule type" value="Genomic_DNA"/>
</dbReference>
<dbReference type="AlphaFoldDB" id="A0A026WWI5"/>
<gene>
    <name evidence="1" type="ORF">X777_15110</name>
</gene>
<sequence length="50" mass="5742">MHRGDTSFFLLQSQSSISESWQGRCYQRPTKGWLTRAVSCEGVRGVDEYT</sequence>
<organism evidence="1 2">
    <name type="scientific">Ooceraea biroi</name>
    <name type="common">Clonal raider ant</name>
    <name type="synonym">Cerapachys biroi</name>
    <dbReference type="NCBI Taxonomy" id="2015173"/>
    <lineage>
        <taxon>Eukaryota</taxon>
        <taxon>Metazoa</taxon>
        <taxon>Ecdysozoa</taxon>
        <taxon>Arthropoda</taxon>
        <taxon>Hexapoda</taxon>
        <taxon>Insecta</taxon>
        <taxon>Pterygota</taxon>
        <taxon>Neoptera</taxon>
        <taxon>Endopterygota</taxon>
        <taxon>Hymenoptera</taxon>
        <taxon>Apocrita</taxon>
        <taxon>Aculeata</taxon>
        <taxon>Formicoidea</taxon>
        <taxon>Formicidae</taxon>
        <taxon>Dorylinae</taxon>
        <taxon>Ooceraea</taxon>
    </lineage>
</organism>
<proteinExistence type="predicted"/>
<protein>
    <submittedName>
        <fullName evidence="1">Uncharacterized protein</fullName>
    </submittedName>
</protein>
<name>A0A026WWI5_OOCBI</name>